<dbReference type="EMBL" id="KB031030">
    <property type="protein sequence ID" value="ELK06520.1"/>
    <property type="molecule type" value="Genomic_DNA"/>
</dbReference>
<proteinExistence type="predicted"/>
<dbReference type="InParanoid" id="L5K4Q4"/>
<evidence type="ECO:0000256" key="1">
    <source>
        <dbReference type="SAM" id="MobiDB-lite"/>
    </source>
</evidence>
<reference evidence="3" key="1">
    <citation type="journal article" date="2013" name="Science">
        <title>Comparative analysis of bat genomes provides insight into the evolution of flight and immunity.</title>
        <authorList>
            <person name="Zhang G."/>
            <person name="Cowled C."/>
            <person name="Shi Z."/>
            <person name="Huang Z."/>
            <person name="Bishop-Lilly K.A."/>
            <person name="Fang X."/>
            <person name="Wynne J.W."/>
            <person name="Xiong Z."/>
            <person name="Baker M.L."/>
            <person name="Zhao W."/>
            <person name="Tachedjian M."/>
            <person name="Zhu Y."/>
            <person name="Zhou P."/>
            <person name="Jiang X."/>
            <person name="Ng J."/>
            <person name="Yang L."/>
            <person name="Wu L."/>
            <person name="Xiao J."/>
            <person name="Feng Y."/>
            <person name="Chen Y."/>
            <person name="Sun X."/>
            <person name="Zhang Y."/>
            <person name="Marsh G.A."/>
            <person name="Crameri G."/>
            <person name="Broder C.C."/>
            <person name="Frey K.G."/>
            <person name="Wang L.F."/>
            <person name="Wang J."/>
        </authorList>
    </citation>
    <scope>NUCLEOTIDE SEQUENCE [LARGE SCALE GENOMIC DNA]</scope>
</reference>
<gene>
    <name evidence="2" type="ORF">PAL_GLEAN10022780</name>
</gene>
<organism evidence="2 3">
    <name type="scientific">Pteropus alecto</name>
    <name type="common">Black flying fox</name>
    <dbReference type="NCBI Taxonomy" id="9402"/>
    <lineage>
        <taxon>Eukaryota</taxon>
        <taxon>Metazoa</taxon>
        <taxon>Chordata</taxon>
        <taxon>Craniata</taxon>
        <taxon>Vertebrata</taxon>
        <taxon>Euteleostomi</taxon>
        <taxon>Mammalia</taxon>
        <taxon>Eutheria</taxon>
        <taxon>Laurasiatheria</taxon>
        <taxon>Chiroptera</taxon>
        <taxon>Yinpterochiroptera</taxon>
        <taxon>Pteropodoidea</taxon>
        <taxon>Pteropodidae</taxon>
        <taxon>Pteropodinae</taxon>
        <taxon>Pteropus</taxon>
    </lineage>
</organism>
<protein>
    <submittedName>
        <fullName evidence="2">Uncharacterized protein</fullName>
    </submittedName>
</protein>
<evidence type="ECO:0000313" key="2">
    <source>
        <dbReference type="EMBL" id="ELK06520.1"/>
    </source>
</evidence>
<keyword evidence="3" id="KW-1185">Reference proteome</keyword>
<dbReference type="AlphaFoldDB" id="L5K4Q4"/>
<name>L5K4Q4_PTEAL</name>
<accession>L5K4Q4</accession>
<feature type="region of interest" description="Disordered" evidence="1">
    <location>
        <begin position="1"/>
        <end position="147"/>
    </location>
</feature>
<feature type="compositionally biased region" description="Basic and acidic residues" evidence="1">
    <location>
        <begin position="1"/>
        <end position="11"/>
    </location>
</feature>
<sequence length="147" mass="15226">MAKQEGRRSDVPEAAGPGPRSRGSPARASGCWTSANRAPPPPHTRLGVGAPIDALRRSAPHAWSLPARAPSPSRPLPTSKMAAGGAGQVRKPLAGVHGARRTRRSPQTSPRGAAWLSRKKRFGDAAPGPAAGRRASRRKGCGEGAEL</sequence>
<feature type="compositionally biased region" description="Low complexity" evidence="1">
    <location>
        <begin position="124"/>
        <end position="133"/>
    </location>
</feature>
<evidence type="ECO:0000313" key="3">
    <source>
        <dbReference type="Proteomes" id="UP000010552"/>
    </source>
</evidence>
<dbReference type="Proteomes" id="UP000010552">
    <property type="component" value="Unassembled WGS sequence"/>
</dbReference>